<dbReference type="InterPro" id="IPR009100">
    <property type="entry name" value="AcylCoA_DH/oxidase_NM_dom_sf"/>
</dbReference>
<dbReference type="InterPro" id="IPR013786">
    <property type="entry name" value="AcylCoA_DH/ox_N"/>
</dbReference>
<evidence type="ECO:0000259" key="4">
    <source>
        <dbReference type="Pfam" id="PF08028"/>
    </source>
</evidence>
<feature type="domain" description="Acyl-CoA dehydrogenase C-terminal" evidence="4">
    <location>
        <begin position="266"/>
        <end position="402"/>
    </location>
</feature>
<geneLocation type="plasmid" evidence="5 6">
    <name>pRS</name>
</geneLocation>
<proteinExistence type="inferred from homology"/>
<reference evidence="6" key="1">
    <citation type="submission" date="2019-12" db="EMBL/GenBank/DDBJ databases">
        <title>Whole-genome sequence of tobacco pathogen Ralstonia pseudosolanacearum strain RS, originating from Yunnan province of China.</title>
        <authorList>
            <person name="Lu C.-H."/>
        </authorList>
    </citation>
    <scope>NUCLEOTIDE SEQUENCE [LARGE SCALE GENOMIC DNA]</scope>
    <source>
        <strain evidence="6">RS</strain>
        <plasmid evidence="6">pRS</plasmid>
    </source>
</reference>
<keyword evidence="5" id="KW-0503">Monooxygenase</keyword>
<dbReference type="InterPro" id="IPR050741">
    <property type="entry name" value="Acyl-CoA_dehydrogenase"/>
</dbReference>
<dbReference type="Gene3D" id="1.20.140.10">
    <property type="entry name" value="Butyryl-CoA Dehydrogenase, subunit A, domain 3"/>
    <property type="match status" value="1"/>
</dbReference>
<accession>A0ABX8A1U8</accession>
<dbReference type="InterPro" id="IPR013107">
    <property type="entry name" value="Acyl-CoA_DH_C"/>
</dbReference>
<protein>
    <submittedName>
        <fullName evidence="5">Flavin-dependent monooxygenase</fullName>
    </submittedName>
</protein>
<organism evidence="5 6">
    <name type="scientific">Ralstonia nicotianae</name>
    <dbReference type="NCBI Taxonomy" id="3037696"/>
    <lineage>
        <taxon>Bacteria</taxon>
        <taxon>Pseudomonadati</taxon>
        <taxon>Pseudomonadota</taxon>
        <taxon>Betaproteobacteria</taxon>
        <taxon>Burkholderiales</taxon>
        <taxon>Burkholderiaceae</taxon>
        <taxon>Ralstonia</taxon>
        <taxon>Ralstonia solanacearum species complex</taxon>
    </lineage>
</organism>
<dbReference type="InterPro" id="IPR037069">
    <property type="entry name" value="AcylCoA_DH/ox_N_sf"/>
</dbReference>
<keyword evidence="5" id="KW-0614">Plasmid</keyword>
<dbReference type="EMBL" id="CP046675">
    <property type="protein sequence ID" value="QUP61740.1"/>
    <property type="molecule type" value="Genomic_DNA"/>
</dbReference>
<sequence>MAGETADQRFFSFSAVPFGGPGRTSHAADVPPVDELTARARALVPLLQDNARRTESERRIPEETIARFRDAGFFRLMQPARFGGYEYGFTAFIDVVSEVARGCASSAWGCSLGAIHQWVVALFPAQAQEDVWGADPDAIACGSYAPAAMAHRVDGGYVVKGRWQWASNVDNSQWALLGVQTPPEKEGQPPGAGFLLVPSSDWRIEDDWHMAGQAGTGSKTILIDRETFVPAHRLLSFAEAACGHPPGAQASPSYLYRIPLLSMIPICLATPMLGNAQGAIESFLLLCGNRITRGGVGGAGNRLSQFFPIQSRIAEATAAVDAARLLLYRGAAEIEQFALDGKDVDVARRIRNRRDMAFAARLCQQAVDALFSGVGAAGLSLDQPIQRMWRDSNMIVKHFSLNWDAVSSMVGQHLLGLEPKGQY</sequence>
<dbReference type="PANTHER" id="PTHR48083:SF19">
    <property type="entry name" value="FLAVIN-DEPENDENT MONOOXYGENASE, OXYGENASE SUBUNIT HSAA"/>
    <property type="match status" value="1"/>
</dbReference>
<dbReference type="Pfam" id="PF08028">
    <property type="entry name" value="Acyl-CoA_dh_2"/>
    <property type="match status" value="1"/>
</dbReference>
<comment type="similarity">
    <text evidence="2">Belongs to the HpaH/HsaA monooxygenase family.</text>
</comment>
<gene>
    <name evidence="5" type="ORF">GO999_24240</name>
</gene>
<evidence type="ECO:0000256" key="2">
    <source>
        <dbReference type="ARBA" id="ARBA00049661"/>
    </source>
</evidence>
<dbReference type="Gene3D" id="1.10.540.10">
    <property type="entry name" value="Acyl-CoA dehydrogenase/oxidase, N-terminal domain"/>
    <property type="match status" value="1"/>
</dbReference>
<dbReference type="Gene3D" id="2.40.110.10">
    <property type="entry name" value="Butyryl-CoA Dehydrogenase, subunit A, domain 2"/>
    <property type="match status" value="1"/>
</dbReference>
<dbReference type="PIRSF" id="PIRSF016578">
    <property type="entry name" value="HsaA"/>
    <property type="match status" value="1"/>
</dbReference>
<evidence type="ECO:0000256" key="1">
    <source>
        <dbReference type="ARBA" id="ARBA00023002"/>
    </source>
</evidence>
<dbReference type="InterPro" id="IPR046373">
    <property type="entry name" value="Acyl-CoA_Oxase/DH_mid-dom_sf"/>
</dbReference>
<dbReference type="GO" id="GO:0004497">
    <property type="term" value="F:monooxygenase activity"/>
    <property type="evidence" value="ECO:0007669"/>
    <property type="project" value="UniProtKB-KW"/>
</dbReference>
<keyword evidence="1" id="KW-0560">Oxidoreductase</keyword>
<dbReference type="Pfam" id="PF02771">
    <property type="entry name" value="Acyl-CoA_dh_N"/>
    <property type="match status" value="1"/>
</dbReference>
<dbReference type="PANTHER" id="PTHR48083">
    <property type="entry name" value="MEDIUM-CHAIN SPECIFIC ACYL-COA DEHYDROGENASE, MITOCHONDRIAL-RELATED"/>
    <property type="match status" value="1"/>
</dbReference>
<name>A0ABX8A1U8_9RALS</name>
<evidence type="ECO:0000313" key="6">
    <source>
        <dbReference type="Proteomes" id="UP000680989"/>
    </source>
</evidence>
<keyword evidence="6" id="KW-1185">Reference proteome</keyword>
<dbReference type="SUPFAM" id="SSF47203">
    <property type="entry name" value="Acyl-CoA dehydrogenase C-terminal domain-like"/>
    <property type="match status" value="1"/>
</dbReference>
<evidence type="ECO:0000259" key="3">
    <source>
        <dbReference type="Pfam" id="PF02771"/>
    </source>
</evidence>
<feature type="domain" description="Acyl-CoA dehydrogenase/oxidase N-terminal" evidence="3">
    <location>
        <begin position="48"/>
        <end position="130"/>
    </location>
</feature>
<dbReference type="SUPFAM" id="SSF56645">
    <property type="entry name" value="Acyl-CoA dehydrogenase NM domain-like"/>
    <property type="match status" value="1"/>
</dbReference>
<evidence type="ECO:0000313" key="5">
    <source>
        <dbReference type="EMBL" id="QUP61740.1"/>
    </source>
</evidence>
<dbReference type="Proteomes" id="UP000680989">
    <property type="component" value="Plasmid pRS"/>
</dbReference>
<dbReference type="InterPro" id="IPR036250">
    <property type="entry name" value="AcylCo_DH-like_C"/>
</dbReference>